<dbReference type="EMBL" id="JBHSMP010000013">
    <property type="protein sequence ID" value="MFC5429586.1"/>
    <property type="molecule type" value="Genomic_DNA"/>
</dbReference>
<feature type="chain" id="PRO_5046910848" evidence="10">
    <location>
        <begin position="41"/>
        <end position="890"/>
    </location>
</feature>
<dbReference type="Pfam" id="PF00577">
    <property type="entry name" value="Usher"/>
    <property type="match status" value="1"/>
</dbReference>
<evidence type="ECO:0000259" key="12">
    <source>
        <dbReference type="Pfam" id="PF13954"/>
    </source>
</evidence>
<evidence type="ECO:0000256" key="2">
    <source>
        <dbReference type="ARBA" id="ARBA00008064"/>
    </source>
</evidence>
<dbReference type="InterPro" id="IPR025885">
    <property type="entry name" value="PapC_N"/>
</dbReference>
<dbReference type="InterPro" id="IPR025949">
    <property type="entry name" value="PapC-like_C"/>
</dbReference>
<protein>
    <submittedName>
        <fullName evidence="13">Fimbria/pilus outer membrane usher protein</fullName>
    </submittedName>
</protein>
<dbReference type="PANTHER" id="PTHR30451:SF20">
    <property type="entry name" value="FIMBRIAE USHER"/>
    <property type="match status" value="1"/>
</dbReference>
<organism evidence="13 14">
    <name type="scientific">Paraburkholderia denitrificans</name>
    <dbReference type="NCBI Taxonomy" id="694025"/>
    <lineage>
        <taxon>Bacteria</taxon>
        <taxon>Pseudomonadati</taxon>
        <taxon>Pseudomonadota</taxon>
        <taxon>Betaproteobacteria</taxon>
        <taxon>Burkholderiales</taxon>
        <taxon>Burkholderiaceae</taxon>
        <taxon>Paraburkholderia</taxon>
    </lineage>
</organism>
<keyword evidence="4" id="KW-1134">Transmembrane beta strand</keyword>
<keyword evidence="14" id="KW-1185">Reference proteome</keyword>
<evidence type="ECO:0000313" key="13">
    <source>
        <dbReference type="EMBL" id="MFC5429586.1"/>
    </source>
</evidence>
<dbReference type="Gene3D" id="3.10.20.410">
    <property type="match status" value="1"/>
</dbReference>
<comment type="similarity">
    <text evidence="2 9">Belongs to the fimbrial export usher family.</text>
</comment>
<feature type="signal peptide" evidence="10">
    <location>
        <begin position="1"/>
        <end position="40"/>
    </location>
</feature>
<dbReference type="InterPro" id="IPR037224">
    <property type="entry name" value="PapC_N_sf"/>
</dbReference>
<dbReference type="SUPFAM" id="SSF141729">
    <property type="entry name" value="FimD N-terminal domain-like"/>
    <property type="match status" value="1"/>
</dbReference>
<evidence type="ECO:0000259" key="11">
    <source>
        <dbReference type="Pfam" id="PF13953"/>
    </source>
</evidence>
<dbReference type="Gene3D" id="2.60.40.3110">
    <property type="match status" value="1"/>
</dbReference>
<comment type="subcellular location">
    <subcellularLocation>
        <location evidence="1 9">Cell outer membrane</location>
        <topology evidence="1 9">Multi-pass membrane protein</topology>
    </subcellularLocation>
</comment>
<dbReference type="InterPro" id="IPR018030">
    <property type="entry name" value="Fimbrial_membr_usher_CS"/>
</dbReference>
<dbReference type="Gene3D" id="2.60.40.2610">
    <property type="entry name" value="Outer membrane usher protein FimD, plug domain"/>
    <property type="match status" value="1"/>
</dbReference>
<dbReference type="RefSeq" id="WP_377711620.1">
    <property type="nucleotide sequence ID" value="NZ_JBHSMP010000013.1"/>
</dbReference>
<keyword evidence="9" id="KW-1029">Fimbrium biogenesis</keyword>
<evidence type="ECO:0000256" key="10">
    <source>
        <dbReference type="SAM" id="SignalP"/>
    </source>
</evidence>
<keyword evidence="8 9" id="KW-0998">Cell outer membrane</keyword>
<evidence type="ECO:0000256" key="5">
    <source>
        <dbReference type="ARBA" id="ARBA00022692"/>
    </source>
</evidence>
<evidence type="ECO:0000256" key="3">
    <source>
        <dbReference type="ARBA" id="ARBA00022448"/>
    </source>
</evidence>
<dbReference type="Proteomes" id="UP001596103">
    <property type="component" value="Unassembled WGS sequence"/>
</dbReference>
<dbReference type="Gene3D" id="2.60.40.2070">
    <property type="match status" value="1"/>
</dbReference>
<evidence type="ECO:0000256" key="7">
    <source>
        <dbReference type="ARBA" id="ARBA00023136"/>
    </source>
</evidence>
<dbReference type="Pfam" id="PF13953">
    <property type="entry name" value="PapC_C"/>
    <property type="match status" value="1"/>
</dbReference>
<feature type="domain" description="PapC-like C-terminal" evidence="11">
    <location>
        <begin position="799"/>
        <end position="863"/>
    </location>
</feature>
<keyword evidence="7 9" id="KW-0472">Membrane</keyword>
<dbReference type="InterPro" id="IPR043142">
    <property type="entry name" value="PapC-like_C_sf"/>
</dbReference>
<name>A0ABW0J929_9BURK</name>
<sequence>MSYRRHPKRTSSRRSVKKKALLRSSLFCATFALFTTTSHAINVEAPNDVPSSNDSPDAFGFDSSLLIGSPIGVADIERFNKPNTVEPGEYRIDIYVNKVFLASKAIEFRRTDNDDEVRPCLSDALLESGGVIVRSENAGAAGAQEQCAPLAARVPGASAKFNLSHLRLDLDVPLNQMKRTARGAVDPANLDAGRTMGYVNYDANYYTASTTRNLANSLYVGTQSGMNVGLWRFREQGTLSHYSGAGRNTTTWNNIRAYAERPLVSIGSKLEVGQSYTNSLLSPVAYTGVHIESDERMLPDSMLGYAPTAKGIARTNARVVVSQNGNVIYQTTVAPGPFVIDDLQPTGYYGDLVVRVYEADGQESSFKVPLLAAVTSLRPGMSRYGITLGRVRQIEGARAVFADLAYERGLTNTLTVNGALRVATGYQSALAGAVQGTSFGTFAANVIWSNAFDETGKRVHGWQTTLSHSHTLQPSNTTFAVTAYRYSSSGYRDLLDALGARAAYQDGRTWRSSTYRQRDRLTANINQGLGRYGSVLLSASASGYYKSSSRDTQYQLSYSNHFKSIDFALSVVRQRYLSHDGGSDPVIGSGSAFTPRRTYRGDTAVMATVSIPLGLGSRSPTLSSSVASSGNRDSTYQVSMNGSLGETRTLNYGVNVAGTTQGGQPTVSGALQHNFSAVQAGVSASQGSGFWQAGADLRGAAVVHAGGVTFGPYLSDTFGLVEAKGAEGATLRNANGVKVNSSGYAIVPSLTPYRNNDVALDSKGIHRKAELTTSEVRVAPYAGAAVLLKFSTRTGHAVLIRANTSDGSPLPLGANVVDANGTTIGIVGQGSQVYARVPDTQGTLIAEWGSQTKDRCTIDYRLDTTQTSSAIARLDGLCVSPPQSKLVAKK</sequence>
<reference evidence="14" key="1">
    <citation type="journal article" date="2019" name="Int. J. Syst. Evol. Microbiol.">
        <title>The Global Catalogue of Microorganisms (GCM) 10K type strain sequencing project: providing services to taxonomists for standard genome sequencing and annotation.</title>
        <authorList>
            <consortium name="The Broad Institute Genomics Platform"/>
            <consortium name="The Broad Institute Genome Sequencing Center for Infectious Disease"/>
            <person name="Wu L."/>
            <person name="Ma J."/>
        </authorList>
    </citation>
    <scope>NUCLEOTIDE SEQUENCE [LARGE SCALE GENOMIC DNA]</scope>
    <source>
        <strain evidence="14">CCUG 56042</strain>
    </source>
</reference>
<gene>
    <name evidence="13" type="ORF">ACFPTO_12370</name>
</gene>
<accession>A0ABW0J929</accession>
<evidence type="ECO:0000256" key="4">
    <source>
        <dbReference type="ARBA" id="ARBA00022452"/>
    </source>
</evidence>
<keyword evidence="3 9" id="KW-0813">Transport</keyword>
<evidence type="ECO:0000256" key="8">
    <source>
        <dbReference type="ARBA" id="ARBA00023237"/>
    </source>
</evidence>
<proteinExistence type="inferred from homology"/>
<keyword evidence="5 9" id="KW-0812">Transmembrane</keyword>
<dbReference type="InterPro" id="IPR000015">
    <property type="entry name" value="Fimb_usher"/>
</dbReference>
<comment type="caution">
    <text evidence="13">The sequence shown here is derived from an EMBL/GenBank/DDBJ whole genome shotgun (WGS) entry which is preliminary data.</text>
</comment>
<evidence type="ECO:0000313" key="14">
    <source>
        <dbReference type="Proteomes" id="UP001596103"/>
    </source>
</evidence>
<keyword evidence="6 10" id="KW-0732">Signal</keyword>
<dbReference type="Pfam" id="PF13954">
    <property type="entry name" value="PapC_N"/>
    <property type="match status" value="1"/>
</dbReference>
<dbReference type="PROSITE" id="PS01151">
    <property type="entry name" value="FIMBRIAL_USHER"/>
    <property type="match status" value="1"/>
</dbReference>
<evidence type="ECO:0000256" key="6">
    <source>
        <dbReference type="ARBA" id="ARBA00022729"/>
    </source>
</evidence>
<evidence type="ECO:0000256" key="9">
    <source>
        <dbReference type="RuleBase" id="RU003884"/>
    </source>
</evidence>
<dbReference type="PANTHER" id="PTHR30451">
    <property type="entry name" value="OUTER MEMBRANE USHER PROTEIN"/>
    <property type="match status" value="1"/>
</dbReference>
<dbReference type="InterPro" id="IPR042186">
    <property type="entry name" value="FimD_plug_dom"/>
</dbReference>
<feature type="domain" description="PapC N-terminal" evidence="12">
    <location>
        <begin position="61"/>
        <end position="205"/>
    </location>
</feature>
<evidence type="ECO:0000256" key="1">
    <source>
        <dbReference type="ARBA" id="ARBA00004571"/>
    </source>
</evidence>